<proteinExistence type="inferred from homology"/>
<comment type="subunit">
    <text evidence="5">Component of the small ribosomal subunit. Identified in a IGF2BP1-dependent mRNP granule complex containing untranslated mRNAs. Part of the small subunit (SSU) processome, composed of more than 70 proteins and the RNA chaperone small nucleolar RNA (snoRNA) U3.</text>
</comment>
<dbReference type="Gene3D" id="1.10.168.20">
    <property type="entry name" value="Ribosomal protein S8e, subdomain"/>
    <property type="match status" value="1"/>
</dbReference>
<evidence type="ECO:0000313" key="8">
    <source>
        <dbReference type="EMBL" id="KAK7803191.1"/>
    </source>
</evidence>
<organism evidence="8 9">
    <name type="scientific">Myodes glareolus</name>
    <name type="common">Bank vole</name>
    <name type="synonym">Clethrionomys glareolus</name>
    <dbReference type="NCBI Taxonomy" id="447135"/>
    <lineage>
        <taxon>Eukaryota</taxon>
        <taxon>Metazoa</taxon>
        <taxon>Chordata</taxon>
        <taxon>Craniata</taxon>
        <taxon>Vertebrata</taxon>
        <taxon>Euteleostomi</taxon>
        <taxon>Mammalia</taxon>
        <taxon>Eutheria</taxon>
        <taxon>Euarchontoglires</taxon>
        <taxon>Glires</taxon>
        <taxon>Rodentia</taxon>
        <taxon>Myomorpha</taxon>
        <taxon>Muroidea</taxon>
        <taxon>Cricetidae</taxon>
        <taxon>Arvicolinae</taxon>
        <taxon>Myodes</taxon>
    </lineage>
</organism>
<dbReference type="GO" id="GO:0022627">
    <property type="term" value="C:cytosolic small ribosomal subunit"/>
    <property type="evidence" value="ECO:0007669"/>
    <property type="project" value="UniProtKB-ARBA"/>
</dbReference>
<dbReference type="AlphaFoldDB" id="A0AAW0HNG7"/>
<gene>
    <name evidence="8" type="ORF">U0070_005738</name>
</gene>
<feature type="region of interest" description="Disordered" evidence="7">
    <location>
        <begin position="59"/>
        <end position="96"/>
    </location>
</feature>
<evidence type="ECO:0000256" key="3">
    <source>
        <dbReference type="ARBA" id="ARBA00023274"/>
    </source>
</evidence>
<keyword evidence="9" id="KW-1185">Reference proteome</keyword>
<evidence type="ECO:0000256" key="7">
    <source>
        <dbReference type="SAM" id="MobiDB-lite"/>
    </source>
</evidence>
<dbReference type="InterPro" id="IPR042563">
    <property type="entry name" value="Ribosomal_protein_eS8_euk"/>
</dbReference>
<keyword evidence="2 6" id="KW-0689">Ribosomal protein</keyword>
<dbReference type="EMBL" id="JBBHLL010000430">
    <property type="protein sequence ID" value="KAK7803191.1"/>
    <property type="molecule type" value="Genomic_DNA"/>
</dbReference>
<dbReference type="FunFam" id="1.10.168.20:FF:000001">
    <property type="entry name" value="40S ribosomal protein S8"/>
    <property type="match status" value="1"/>
</dbReference>
<dbReference type="InterPro" id="IPR018283">
    <property type="entry name" value="Ribosomal_eS8_CS"/>
</dbReference>
<feature type="region of interest" description="Disordered" evidence="7">
    <location>
        <begin position="1"/>
        <end position="34"/>
    </location>
</feature>
<feature type="compositionally biased region" description="Basic residues" evidence="7">
    <location>
        <begin position="154"/>
        <end position="169"/>
    </location>
</feature>
<dbReference type="Gene3D" id="3.10.290.70">
    <property type="match status" value="1"/>
</dbReference>
<protein>
    <recommendedName>
        <fullName evidence="6">40S ribosomal protein S8</fullName>
    </recommendedName>
</protein>
<evidence type="ECO:0000256" key="2">
    <source>
        <dbReference type="ARBA" id="ARBA00022980"/>
    </source>
</evidence>
<dbReference type="GO" id="GO:0006412">
    <property type="term" value="P:translation"/>
    <property type="evidence" value="ECO:0007669"/>
    <property type="project" value="InterPro"/>
</dbReference>
<dbReference type="InterPro" id="IPR022309">
    <property type="entry name" value="Ribosomal_Se8/biogenesis_NSA2"/>
</dbReference>
<evidence type="ECO:0000256" key="5">
    <source>
        <dbReference type="ARBA" id="ARBA00046643"/>
    </source>
</evidence>
<comment type="similarity">
    <text evidence="1 6">Belongs to the eukaryotic ribosomal protein eS8 family.</text>
</comment>
<dbReference type="InterPro" id="IPR001047">
    <property type="entry name" value="Ribosomal_eS8"/>
</dbReference>
<sequence>SREPAGVYTPHDPPRSPRILEAPGPSRKPEETAERWVSVAVGRVGLRGASAIRLHPAPQPCQEHVRPDRGPRAPVGRAGRGFGPPRSPRPLPGFRAPGCEQSIMAAAGRTRMMTPRCAAYSRLRRGEANLGELSVRPAGRAGPRSWPGISRDNWHKRRKTGGKRKPYHKKRKYELGRPAANTKIGPRRIHTVRVRGGNKKYRALRLDVGNFSWGSECCTRKTRIIDVVYNASNNELVRTKTLVKNCIVLIDSTPYRQWYESHYALPLGRKKGAKLTPEEEEILNKKRSKKIQKKYDERKKNAKISSLLEEQFQQGKLLGKIDAAVGSGSWWCGALPLLPLGVNGGVQKARVEIAACCGPEGEAVADACLACIASRPGQCGRADGYVLEGKELEFYLRKIKARKGK</sequence>
<dbReference type="CDD" id="cd11382">
    <property type="entry name" value="Ribosomal_S8e"/>
    <property type="match status" value="1"/>
</dbReference>
<dbReference type="Pfam" id="PF01201">
    <property type="entry name" value="Ribosomal_S8e"/>
    <property type="match status" value="1"/>
</dbReference>
<dbReference type="FunFam" id="3.10.290.70:FF:000004">
    <property type="entry name" value="40S ribosomal protein S8"/>
    <property type="match status" value="1"/>
</dbReference>
<evidence type="ECO:0000313" key="9">
    <source>
        <dbReference type="Proteomes" id="UP001488838"/>
    </source>
</evidence>
<evidence type="ECO:0000256" key="6">
    <source>
        <dbReference type="RuleBase" id="RU000669"/>
    </source>
</evidence>
<dbReference type="GO" id="GO:0003735">
    <property type="term" value="F:structural constituent of ribosome"/>
    <property type="evidence" value="ECO:0007669"/>
    <property type="project" value="InterPro"/>
</dbReference>
<dbReference type="PROSITE" id="PS01193">
    <property type="entry name" value="RIBOSOMAL_S8E"/>
    <property type="match status" value="1"/>
</dbReference>
<dbReference type="PANTHER" id="PTHR10394">
    <property type="entry name" value="40S RIBOSOMAL PROTEIN S8"/>
    <property type="match status" value="1"/>
</dbReference>
<dbReference type="Proteomes" id="UP001488838">
    <property type="component" value="Unassembled WGS sequence"/>
</dbReference>
<dbReference type="NCBIfam" id="TIGR00307">
    <property type="entry name" value="eS8"/>
    <property type="match status" value="1"/>
</dbReference>
<keyword evidence="3 6" id="KW-0687">Ribonucleoprotein</keyword>
<feature type="non-terminal residue" evidence="8">
    <location>
        <position position="1"/>
    </location>
</feature>
<evidence type="ECO:0000256" key="4">
    <source>
        <dbReference type="ARBA" id="ARBA00045441"/>
    </source>
</evidence>
<evidence type="ECO:0000256" key="1">
    <source>
        <dbReference type="ARBA" id="ARBA00005257"/>
    </source>
</evidence>
<feature type="region of interest" description="Disordered" evidence="7">
    <location>
        <begin position="135"/>
        <end position="169"/>
    </location>
</feature>
<accession>A0AAW0HNG7</accession>
<comment type="function">
    <text evidence="4">Component of the small ribosomal subunit. The ribosome is a large ribonucleoprotein complex responsible for the synthesis of proteins in the cell. Part of the small subunit (SSU) processome, first precursor of the small eukaryotic ribosomal subunit. During the assembly of the SSU processome in the nucleolus, many ribosome biogenesis factors, an RNA chaperone and ribosomal proteins associate with the nascent pre-rRNA and work in concert to generate RNA folding, modifications, rearrangements and cleavage as well as targeted degradation of pre-ribosomal RNA by the RNA exosome.</text>
</comment>
<comment type="caution">
    <text evidence="8">The sequence shown here is derived from an EMBL/GenBank/DDBJ whole genome shotgun (WGS) entry which is preliminary data.</text>
</comment>
<name>A0AAW0HNG7_MYOGA</name>
<reference evidence="8 9" key="1">
    <citation type="journal article" date="2023" name="bioRxiv">
        <title>Conserved and derived expression patterns and positive selection on dental genes reveal complex evolutionary context of ever-growing rodent molars.</title>
        <authorList>
            <person name="Calamari Z.T."/>
            <person name="Song A."/>
            <person name="Cohen E."/>
            <person name="Akter M."/>
            <person name="Roy R.D."/>
            <person name="Hallikas O."/>
            <person name="Christensen M.M."/>
            <person name="Li P."/>
            <person name="Marangoni P."/>
            <person name="Jernvall J."/>
            <person name="Klein O.D."/>
        </authorList>
    </citation>
    <scope>NUCLEOTIDE SEQUENCE [LARGE SCALE GENOMIC DNA]</scope>
    <source>
        <strain evidence="8">V071</strain>
    </source>
</reference>